<evidence type="ECO:0000313" key="4">
    <source>
        <dbReference type="Proteomes" id="UP000320806"/>
    </source>
</evidence>
<evidence type="ECO:0000313" key="3">
    <source>
        <dbReference type="EMBL" id="TQJ15321.1"/>
    </source>
</evidence>
<proteinExistence type="predicted"/>
<name>A0A542EJ05_9MICO</name>
<dbReference type="EMBL" id="VFMO01000001">
    <property type="protein sequence ID" value="TQJ15321.1"/>
    <property type="molecule type" value="Genomic_DNA"/>
</dbReference>
<feature type="domain" description="M23ase beta-sheet core" evidence="2">
    <location>
        <begin position="67"/>
        <end position="156"/>
    </location>
</feature>
<keyword evidence="1" id="KW-0732">Signal</keyword>
<dbReference type="Pfam" id="PF01551">
    <property type="entry name" value="Peptidase_M23"/>
    <property type="match status" value="1"/>
</dbReference>
<accession>A0A542EJ05</accession>
<dbReference type="SUPFAM" id="SSF51261">
    <property type="entry name" value="Duplicated hybrid motif"/>
    <property type="match status" value="1"/>
</dbReference>
<evidence type="ECO:0000259" key="2">
    <source>
        <dbReference type="Pfam" id="PF01551"/>
    </source>
</evidence>
<keyword evidence="4" id="KW-1185">Reference proteome</keyword>
<dbReference type="Gene3D" id="2.70.70.10">
    <property type="entry name" value="Glucose Permease (Domain IIA)"/>
    <property type="match status" value="1"/>
</dbReference>
<dbReference type="AlphaFoldDB" id="A0A542EJ05"/>
<evidence type="ECO:0000256" key="1">
    <source>
        <dbReference type="SAM" id="SignalP"/>
    </source>
</evidence>
<organism evidence="3 4">
    <name type="scientific">Yimella lutea</name>
    <dbReference type="NCBI Taxonomy" id="587872"/>
    <lineage>
        <taxon>Bacteria</taxon>
        <taxon>Bacillati</taxon>
        <taxon>Actinomycetota</taxon>
        <taxon>Actinomycetes</taxon>
        <taxon>Micrococcales</taxon>
        <taxon>Dermacoccaceae</taxon>
        <taxon>Yimella</taxon>
    </lineage>
</organism>
<gene>
    <name evidence="3" type="ORF">FB459_2866</name>
</gene>
<comment type="caution">
    <text evidence="3">The sequence shown here is derived from an EMBL/GenBank/DDBJ whole genome shotgun (WGS) entry which is preliminary data.</text>
</comment>
<feature type="signal peptide" evidence="1">
    <location>
        <begin position="1"/>
        <end position="25"/>
    </location>
</feature>
<reference evidence="3 4" key="1">
    <citation type="submission" date="2019-06" db="EMBL/GenBank/DDBJ databases">
        <title>Sequencing the genomes of 1000 actinobacteria strains.</title>
        <authorList>
            <person name="Klenk H.-P."/>
        </authorList>
    </citation>
    <scope>NUCLEOTIDE SEQUENCE [LARGE SCALE GENOMIC DNA]</scope>
    <source>
        <strain evidence="3 4">DSM 19828</strain>
    </source>
</reference>
<dbReference type="CDD" id="cd12797">
    <property type="entry name" value="M23_peptidase"/>
    <property type="match status" value="1"/>
</dbReference>
<protein>
    <submittedName>
        <fullName evidence="3">Peptidase M23-like protein</fullName>
    </submittedName>
</protein>
<sequence>MVRAHGAGMKTLLAMVWLTSTFGLTAPASSPQVVVPATPVGDYRWPLSPEPSVVRRFEAPPQRWAAGHRGVDLLAAPSVGVLAAGDGLISHSAVIAGRGTVSITHPDGRRTTYEPLEARIAAGTRVSAGDLVGTLSSDGSHCAPRACLHWGLLVGKREYRDPLTLLRPSRVRLLPVP</sequence>
<feature type="chain" id="PRO_5038491093" evidence="1">
    <location>
        <begin position="26"/>
        <end position="177"/>
    </location>
</feature>
<dbReference type="InterPro" id="IPR011055">
    <property type="entry name" value="Dup_hybrid_motif"/>
</dbReference>
<dbReference type="Proteomes" id="UP000320806">
    <property type="component" value="Unassembled WGS sequence"/>
</dbReference>
<dbReference type="InterPro" id="IPR016047">
    <property type="entry name" value="M23ase_b-sheet_dom"/>
</dbReference>